<dbReference type="InterPro" id="IPR036465">
    <property type="entry name" value="vWFA_dom_sf"/>
</dbReference>
<dbReference type="InterPro" id="IPR006538">
    <property type="entry name" value="CobT"/>
</dbReference>
<evidence type="ECO:0000256" key="1">
    <source>
        <dbReference type="SAM" id="MobiDB-lite"/>
    </source>
</evidence>
<name>A0ABW2A0Q5_9GAMM</name>
<reference evidence="4" key="1">
    <citation type="journal article" date="2019" name="Int. J. Syst. Evol. Microbiol.">
        <title>The Global Catalogue of Microorganisms (GCM) 10K type strain sequencing project: providing services to taxonomists for standard genome sequencing and annotation.</title>
        <authorList>
            <consortium name="The Broad Institute Genomics Platform"/>
            <consortium name="The Broad Institute Genome Sequencing Center for Infectious Disease"/>
            <person name="Wu L."/>
            <person name="Ma J."/>
        </authorList>
    </citation>
    <scope>NUCLEOTIDE SEQUENCE [LARGE SCALE GENOMIC DNA]</scope>
    <source>
        <strain evidence="4">NBRC 111756</strain>
    </source>
</reference>
<dbReference type="PIRSF" id="PIRSF031715">
    <property type="entry name" value="Cob_chel_CobT"/>
    <property type="match status" value="1"/>
</dbReference>
<dbReference type="Pfam" id="PF11775">
    <property type="entry name" value="CobT_C"/>
    <property type="match status" value="1"/>
</dbReference>
<dbReference type="InterPro" id="IPR002035">
    <property type="entry name" value="VWF_A"/>
</dbReference>
<protein>
    <submittedName>
        <fullName evidence="3">Cobalamin biosynthesis protein CobT</fullName>
    </submittedName>
</protein>
<gene>
    <name evidence="3" type="ORF">ACFQDL_13945</name>
</gene>
<feature type="region of interest" description="Disordered" evidence="1">
    <location>
        <begin position="1"/>
        <end position="40"/>
    </location>
</feature>
<keyword evidence="4" id="KW-1185">Reference proteome</keyword>
<dbReference type="RefSeq" id="WP_379909551.1">
    <property type="nucleotide sequence ID" value="NZ_JBHSWE010000001.1"/>
</dbReference>
<evidence type="ECO:0000259" key="2">
    <source>
        <dbReference type="PROSITE" id="PS50234"/>
    </source>
</evidence>
<sequence>MAEMTGFNKPLSAWHPEQAPQLSSRPPDPDPNAPRSERRQQQVEELSAALIRASAAVRQLRFRGHRLEIDGRPWPLHAPHLQTDIERDDFTSFRGAADGIALRLIHSDSRIHARFKPDGAIARLVFELLEQLRAESLADDHHPGVRRNLAHRFRAWSQQFHASGQTENHIGLMLYTLSQMAWALLSGNAVNEETEMLIEASRVELGRHFGRHFGLLRRSRDDQQAFAQHAVIIAGVIQGLIEELNEQMLRNEERAASEAFENSYRQFSLLLEMDGDGDGPGDCSNGADSDRQGDGNTGYSVFDRRYDRELQAGKLVRPALLQALRERLDSRIRSQGLNVPGLARKLARILSAPRRDGWEFGLEEGRLDARRLPRLVTSPGYRQLFRQERLQLHNDCLVSFLVDNSGSMKAHIESIAMLVDVFVRALEQTGARTEVLGFTTGHWNGGRPMKAWLGRGKPPNPGRLNELNHIVYKGADSPWRRARPALAAMLKADLFREGIDGEALLWARKRMLARREKRRILIVISDGCPMDSATLHANDDDILDSHLRQVVNQMESRPEVELYALGVGLDLSHWYHNGLLLDLEQRLDNATFDEILQLLARGSGSPG</sequence>
<feature type="region of interest" description="Disordered" evidence="1">
    <location>
        <begin position="278"/>
        <end position="299"/>
    </location>
</feature>
<dbReference type="Gene3D" id="3.40.50.410">
    <property type="entry name" value="von Willebrand factor, type A domain"/>
    <property type="match status" value="1"/>
</dbReference>
<dbReference type="SUPFAM" id="SSF53300">
    <property type="entry name" value="vWA-like"/>
    <property type="match status" value="1"/>
</dbReference>
<dbReference type="Pfam" id="PF06213">
    <property type="entry name" value="CobT"/>
    <property type="match status" value="1"/>
</dbReference>
<dbReference type="PANTHER" id="PTHR41248">
    <property type="entry name" value="NORD PROTEIN"/>
    <property type="match status" value="1"/>
</dbReference>
<dbReference type="PROSITE" id="PS50234">
    <property type="entry name" value="VWFA"/>
    <property type="match status" value="1"/>
</dbReference>
<dbReference type="InterPro" id="IPR025861">
    <property type="entry name" value="CobT_VWA_dom"/>
</dbReference>
<dbReference type="PANTHER" id="PTHR41248:SF1">
    <property type="entry name" value="NORD PROTEIN"/>
    <property type="match status" value="1"/>
</dbReference>
<proteinExistence type="predicted"/>
<dbReference type="Proteomes" id="UP001596422">
    <property type="component" value="Unassembled WGS sequence"/>
</dbReference>
<comment type="caution">
    <text evidence="3">The sequence shown here is derived from an EMBL/GenBank/DDBJ whole genome shotgun (WGS) entry which is preliminary data.</text>
</comment>
<evidence type="ECO:0000313" key="4">
    <source>
        <dbReference type="Proteomes" id="UP001596422"/>
    </source>
</evidence>
<feature type="domain" description="VWFA" evidence="2">
    <location>
        <begin position="397"/>
        <end position="568"/>
    </location>
</feature>
<dbReference type="EMBL" id="JBHSWE010000001">
    <property type="protein sequence ID" value="MFC6671043.1"/>
    <property type="molecule type" value="Genomic_DNA"/>
</dbReference>
<evidence type="ECO:0000313" key="3">
    <source>
        <dbReference type="EMBL" id="MFC6671043.1"/>
    </source>
</evidence>
<accession>A0ABW2A0Q5</accession>
<organism evidence="3 4">
    <name type="scientific">Marinobacterium aestuariivivens</name>
    <dbReference type="NCBI Taxonomy" id="1698799"/>
    <lineage>
        <taxon>Bacteria</taxon>
        <taxon>Pseudomonadati</taxon>
        <taxon>Pseudomonadota</taxon>
        <taxon>Gammaproteobacteria</taxon>
        <taxon>Oceanospirillales</taxon>
        <taxon>Oceanospirillaceae</taxon>
        <taxon>Marinobacterium</taxon>
    </lineage>
</organism>
<dbReference type="InterPro" id="IPR051928">
    <property type="entry name" value="NorD/CobT"/>
</dbReference>